<evidence type="ECO:0000313" key="3">
    <source>
        <dbReference type="Proteomes" id="UP000799537"/>
    </source>
</evidence>
<proteinExistence type="predicted"/>
<evidence type="ECO:0000256" key="1">
    <source>
        <dbReference type="SAM" id="MobiDB-lite"/>
    </source>
</evidence>
<keyword evidence="3" id="KW-1185">Reference proteome</keyword>
<dbReference type="EMBL" id="ML993608">
    <property type="protein sequence ID" value="KAF2163484.1"/>
    <property type="molecule type" value="Genomic_DNA"/>
</dbReference>
<organism evidence="2 3">
    <name type="scientific">Zasmidium cellare ATCC 36951</name>
    <dbReference type="NCBI Taxonomy" id="1080233"/>
    <lineage>
        <taxon>Eukaryota</taxon>
        <taxon>Fungi</taxon>
        <taxon>Dikarya</taxon>
        <taxon>Ascomycota</taxon>
        <taxon>Pezizomycotina</taxon>
        <taxon>Dothideomycetes</taxon>
        <taxon>Dothideomycetidae</taxon>
        <taxon>Mycosphaerellales</taxon>
        <taxon>Mycosphaerellaceae</taxon>
        <taxon>Zasmidium</taxon>
    </lineage>
</organism>
<dbReference type="Proteomes" id="UP000799537">
    <property type="component" value="Unassembled WGS sequence"/>
</dbReference>
<accession>A0A6A6C8L1</accession>
<evidence type="ECO:0000313" key="2">
    <source>
        <dbReference type="EMBL" id="KAF2163484.1"/>
    </source>
</evidence>
<dbReference type="AlphaFoldDB" id="A0A6A6C8L1"/>
<dbReference type="GeneID" id="54561225"/>
<protein>
    <submittedName>
        <fullName evidence="2">Uncharacterized protein</fullName>
    </submittedName>
</protein>
<feature type="region of interest" description="Disordered" evidence="1">
    <location>
        <begin position="1"/>
        <end position="31"/>
    </location>
</feature>
<sequence length="128" mass="14205">MSQQPQHPPDHSQYPPQYGQASGPLPPPTGYNFQHVKIMDDSIRIGPTNEILYGITRPDTKFHFSSSEAPAIQIGNSQTGLLLGTIRTHKMSQDVEVTIHDRATVIKRDPWGESKWSYTSVFSPSGTS</sequence>
<reference evidence="2" key="1">
    <citation type="journal article" date="2020" name="Stud. Mycol.">
        <title>101 Dothideomycetes genomes: a test case for predicting lifestyles and emergence of pathogens.</title>
        <authorList>
            <person name="Haridas S."/>
            <person name="Albert R."/>
            <person name="Binder M."/>
            <person name="Bloem J."/>
            <person name="Labutti K."/>
            <person name="Salamov A."/>
            <person name="Andreopoulos B."/>
            <person name="Baker S."/>
            <person name="Barry K."/>
            <person name="Bills G."/>
            <person name="Bluhm B."/>
            <person name="Cannon C."/>
            <person name="Castanera R."/>
            <person name="Culley D."/>
            <person name="Daum C."/>
            <person name="Ezra D."/>
            <person name="Gonzalez J."/>
            <person name="Henrissat B."/>
            <person name="Kuo A."/>
            <person name="Liang C."/>
            <person name="Lipzen A."/>
            <person name="Lutzoni F."/>
            <person name="Magnuson J."/>
            <person name="Mondo S."/>
            <person name="Nolan M."/>
            <person name="Ohm R."/>
            <person name="Pangilinan J."/>
            <person name="Park H.-J."/>
            <person name="Ramirez L."/>
            <person name="Alfaro M."/>
            <person name="Sun H."/>
            <person name="Tritt A."/>
            <person name="Yoshinaga Y."/>
            <person name="Zwiers L.-H."/>
            <person name="Turgeon B."/>
            <person name="Goodwin S."/>
            <person name="Spatafora J."/>
            <person name="Crous P."/>
            <person name="Grigoriev I."/>
        </authorList>
    </citation>
    <scope>NUCLEOTIDE SEQUENCE</scope>
    <source>
        <strain evidence="2">ATCC 36951</strain>
    </source>
</reference>
<name>A0A6A6C8L1_ZASCE</name>
<gene>
    <name evidence="2" type="ORF">M409DRAFT_26096</name>
</gene>
<feature type="compositionally biased region" description="Low complexity" evidence="1">
    <location>
        <begin position="1"/>
        <end position="18"/>
    </location>
</feature>
<dbReference type="RefSeq" id="XP_033664373.1">
    <property type="nucleotide sequence ID" value="XM_033807953.1"/>
</dbReference>